<dbReference type="NCBIfam" id="TIGR00222">
    <property type="entry name" value="panB"/>
    <property type="match status" value="1"/>
</dbReference>
<evidence type="ECO:0000256" key="1">
    <source>
        <dbReference type="ARBA" id="ARBA00005033"/>
    </source>
</evidence>
<proteinExistence type="inferred from homology"/>
<evidence type="ECO:0000313" key="5">
    <source>
        <dbReference type="EMBL" id="CAB4329152.1"/>
    </source>
</evidence>
<dbReference type="InterPro" id="IPR015813">
    <property type="entry name" value="Pyrv/PenolPyrv_kinase-like_dom"/>
</dbReference>
<name>A0A6J5YK54_9ZZZZ</name>
<dbReference type="EC" id="2.1.2.11" evidence="3"/>
<dbReference type="PANTHER" id="PTHR20881">
    <property type="entry name" value="3-METHYL-2-OXOBUTANOATE HYDROXYMETHYLTRANSFERASE"/>
    <property type="match status" value="1"/>
</dbReference>
<dbReference type="EMBL" id="CAESAJ010000001">
    <property type="protein sequence ID" value="CAB4329152.1"/>
    <property type="molecule type" value="Genomic_DNA"/>
</dbReference>
<protein>
    <recommendedName>
        <fullName evidence="3">3-methyl-2-oxobutanoate hydroxymethyltransferase</fullName>
        <ecNumber evidence="3">2.1.2.11</ecNumber>
    </recommendedName>
</protein>
<reference evidence="5" key="1">
    <citation type="submission" date="2020-05" db="EMBL/GenBank/DDBJ databases">
        <authorList>
            <person name="Chiriac C."/>
            <person name="Salcher M."/>
            <person name="Ghai R."/>
            <person name="Kavagutti S V."/>
        </authorList>
    </citation>
    <scope>NUCLEOTIDE SEQUENCE</scope>
</reference>
<gene>
    <name evidence="5" type="ORF">UFOPK3770_00005</name>
</gene>
<dbReference type="InterPro" id="IPR040442">
    <property type="entry name" value="Pyrv_kinase-like_dom_sf"/>
</dbReference>
<dbReference type="GO" id="GO:0000287">
    <property type="term" value="F:magnesium ion binding"/>
    <property type="evidence" value="ECO:0007669"/>
    <property type="project" value="TreeGrafter"/>
</dbReference>
<evidence type="ECO:0000256" key="3">
    <source>
        <dbReference type="ARBA" id="ARBA00012618"/>
    </source>
</evidence>
<dbReference type="GO" id="GO:0015940">
    <property type="term" value="P:pantothenate biosynthetic process"/>
    <property type="evidence" value="ECO:0007669"/>
    <property type="project" value="InterPro"/>
</dbReference>
<dbReference type="CDD" id="cd06557">
    <property type="entry name" value="KPHMT-like"/>
    <property type="match status" value="1"/>
</dbReference>
<dbReference type="InterPro" id="IPR003700">
    <property type="entry name" value="Pantoate_hydroxy_MeTrfase"/>
</dbReference>
<evidence type="ECO:0000256" key="4">
    <source>
        <dbReference type="ARBA" id="ARBA00022679"/>
    </source>
</evidence>
<organism evidence="5">
    <name type="scientific">freshwater metagenome</name>
    <dbReference type="NCBI Taxonomy" id="449393"/>
    <lineage>
        <taxon>unclassified sequences</taxon>
        <taxon>metagenomes</taxon>
        <taxon>ecological metagenomes</taxon>
    </lineage>
</organism>
<keyword evidence="4" id="KW-0808">Transferase</keyword>
<dbReference type="AlphaFoldDB" id="A0A6J5YK54"/>
<evidence type="ECO:0000256" key="2">
    <source>
        <dbReference type="ARBA" id="ARBA00008676"/>
    </source>
</evidence>
<dbReference type="FunFam" id="3.20.20.60:FF:000003">
    <property type="entry name" value="3-methyl-2-oxobutanoate hydroxymethyltransferase"/>
    <property type="match status" value="1"/>
</dbReference>
<dbReference type="SUPFAM" id="SSF51621">
    <property type="entry name" value="Phosphoenolpyruvate/pyruvate domain"/>
    <property type="match status" value="1"/>
</dbReference>
<dbReference type="PANTHER" id="PTHR20881:SF0">
    <property type="entry name" value="3-METHYL-2-OXOBUTANOATE HYDROXYMETHYLTRANSFERASE"/>
    <property type="match status" value="1"/>
</dbReference>
<comment type="similarity">
    <text evidence="2">Belongs to the PanB family.</text>
</comment>
<dbReference type="PIRSF" id="PIRSF000388">
    <property type="entry name" value="Pantoate_hydroxy_MeTrfase"/>
    <property type="match status" value="1"/>
</dbReference>
<dbReference type="HAMAP" id="MF_00156">
    <property type="entry name" value="PanB"/>
    <property type="match status" value="1"/>
</dbReference>
<dbReference type="Pfam" id="PF02548">
    <property type="entry name" value="Pantoate_transf"/>
    <property type="match status" value="1"/>
</dbReference>
<dbReference type="NCBIfam" id="NF001452">
    <property type="entry name" value="PRK00311.1"/>
    <property type="match status" value="1"/>
</dbReference>
<comment type="pathway">
    <text evidence="1">Cofactor biosynthesis; (R)-pantothenate biosynthesis; (R)-pantoate from 3-methyl-2-oxobutanoate: step 1/2.</text>
</comment>
<dbReference type="Gene3D" id="3.20.20.60">
    <property type="entry name" value="Phosphoenolpyruvate-binding domains"/>
    <property type="match status" value="1"/>
</dbReference>
<dbReference type="GO" id="GO:0005737">
    <property type="term" value="C:cytoplasm"/>
    <property type="evidence" value="ECO:0007669"/>
    <property type="project" value="TreeGrafter"/>
</dbReference>
<sequence>MSTLYGGTPVQGRRITISDLAAAKERHEHWPMITCYDAITASIFDEVGFPVLLVGDSAGMVVLGYDDTIPVTVDQLVMLAAAVVRGSSRAMVVVDLPFGSCSTPEDAVANATRFMKESRAHAVKIEGGQEVVDTVSALVSAGIPVMGHIGLRPQHVHTMGGYRVQGRGDQAQQILADAQALQSAGVFAIVLEVIPMDLAQRITESIQIPTIGIGAGPHTDAQVMVWQDLVGLTPGKPAKFVKQYSQLRTVIHDASHAWAQDVIAGTYPDAEHSYS</sequence>
<accession>A0A6J5YK54</accession>
<dbReference type="GO" id="GO:0003864">
    <property type="term" value="F:3-methyl-2-oxobutanoate hydroxymethyltransferase activity"/>
    <property type="evidence" value="ECO:0007669"/>
    <property type="project" value="UniProtKB-EC"/>
</dbReference>